<evidence type="ECO:0000259" key="4">
    <source>
        <dbReference type="Pfam" id="PF02719"/>
    </source>
</evidence>
<proteinExistence type="inferred from homology"/>
<name>A0ABP1C950_9GAMM</name>
<sequence length="637" mass="70104">MAFKLRSRTVIFAHDLAMVALAWLGAFWLYFNLTMPPEAEARAALRALPVVILIQALVFRQLGLYRGIWRFASVPDLVRIGKAAAVGVTLIGMALYFINRLAWVPRSVLPLYVGLLVMLLALPRLAYRVWKDRGMALSSGQRTLIVGAGRAAELLIRDLLASRDARFAPVALVDDDPRKKGSEIHGVRVKGRCDQIPRLVEKLDIEIVLIAVPSATDRQMRRIVEICESVNVPFLTLPSMQNLLSGQLAGNLREVSIEDLLGRAPIRLERAAIQAHIEGNRVLVTGGGGSIGSELCKQIAAFAVAELIVFERSEFNLYTIERELRRAFPELRLTALLGDVTDPAAVERAIARHRPKVIFHAAAYKHVPLLQQQAREAVRNNVLGTWIVAEAAMAAGVEEFVLISTDKAVRPSNVMGATKRAAEMLVQSLNGVTATRFITVRFGNVLDSAGSVVPLFREQIRAGGPVTVTHPEVTRYFMTIPEACQLIMQAAAVGRGGEVFVLDMGEPVKIGYLAEQMIRLSGKRPGQDIRIEYIGLRPGEKVAEDLFLEHERPVPTGHSKLLLAHSLPLDHRVIRKSIGELAEACRAFDERALLRKLRALVPEYQEEGTLDLERPGGGGEAAVPRYPYPQNSIGGHN</sequence>
<feature type="region of interest" description="Disordered" evidence="2">
    <location>
        <begin position="609"/>
        <end position="637"/>
    </location>
</feature>
<dbReference type="Gene3D" id="3.40.50.720">
    <property type="entry name" value="NAD(P)-binding Rossmann-like Domain"/>
    <property type="match status" value="2"/>
</dbReference>
<feature type="domain" description="Polysaccharide biosynthesis protein CapD-like" evidence="4">
    <location>
        <begin position="282"/>
        <end position="563"/>
    </location>
</feature>
<keyword evidence="3" id="KW-1133">Transmembrane helix</keyword>
<keyword evidence="6" id="KW-1185">Reference proteome</keyword>
<dbReference type="PANTHER" id="PTHR43318:SF1">
    <property type="entry name" value="POLYSACCHARIDE BIOSYNTHESIS PROTEIN EPSC-RELATED"/>
    <property type="match status" value="1"/>
</dbReference>
<evidence type="ECO:0000313" key="5">
    <source>
        <dbReference type="EMBL" id="CAL1240785.1"/>
    </source>
</evidence>
<feature type="transmembrane region" description="Helical" evidence="3">
    <location>
        <begin position="12"/>
        <end position="31"/>
    </location>
</feature>
<dbReference type="PANTHER" id="PTHR43318">
    <property type="entry name" value="UDP-N-ACETYLGLUCOSAMINE 4,6-DEHYDRATASE"/>
    <property type="match status" value="1"/>
</dbReference>
<dbReference type="SUPFAM" id="SSF51735">
    <property type="entry name" value="NAD(P)-binding Rossmann-fold domains"/>
    <property type="match status" value="2"/>
</dbReference>
<evidence type="ECO:0000256" key="2">
    <source>
        <dbReference type="SAM" id="MobiDB-lite"/>
    </source>
</evidence>
<gene>
    <name evidence="5" type="primary">capD</name>
    <name evidence="5" type="ORF">MECH1_V1_2009</name>
</gene>
<dbReference type="CDD" id="cd05237">
    <property type="entry name" value="UDP_invert_4-6DH_SDR_e"/>
    <property type="match status" value="1"/>
</dbReference>
<accession>A0ABP1C950</accession>
<dbReference type="InterPro" id="IPR003869">
    <property type="entry name" value="Polysac_CapD-like"/>
</dbReference>
<evidence type="ECO:0000256" key="1">
    <source>
        <dbReference type="ARBA" id="ARBA00007430"/>
    </source>
</evidence>
<dbReference type="RefSeq" id="WP_348757350.1">
    <property type="nucleotide sequence ID" value="NZ_OZ026884.1"/>
</dbReference>
<feature type="transmembrane region" description="Helical" evidence="3">
    <location>
        <begin position="109"/>
        <end position="127"/>
    </location>
</feature>
<evidence type="ECO:0000256" key="3">
    <source>
        <dbReference type="SAM" id="Phobius"/>
    </source>
</evidence>
<protein>
    <submittedName>
        <fullName evidence="5">Capsular polysaccharide biosynthesis protein CapD</fullName>
    </submittedName>
</protein>
<dbReference type="EMBL" id="OZ026884">
    <property type="protein sequence ID" value="CAL1240785.1"/>
    <property type="molecule type" value="Genomic_DNA"/>
</dbReference>
<reference evidence="5 6" key="1">
    <citation type="submission" date="2024-04" db="EMBL/GenBank/DDBJ databases">
        <authorList>
            <person name="Cremers G."/>
        </authorList>
    </citation>
    <scope>NUCLEOTIDE SEQUENCE [LARGE SCALE GENOMIC DNA]</scope>
    <source>
        <strain evidence="5">MeCH1-AG</strain>
    </source>
</reference>
<dbReference type="InterPro" id="IPR051203">
    <property type="entry name" value="Polysaccharide_Synthase-Rel"/>
</dbReference>
<comment type="similarity">
    <text evidence="1">Belongs to the polysaccharide synthase family.</text>
</comment>
<dbReference type="Pfam" id="PF02719">
    <property type="entry name" value="Polysacc_synt_2"/>
    <property type="match status" value="1"/>
</dbReference>
<dbReference type="Proteomes" id="UP001497493">
    <property type="component" value="Chromosome"/>
</dbReference>
<dbReference type="Pfam" id="PF13727">
    <property type="entry name" value="CoA_binding_3"/>
    <property type="match status" value="1"/>
</dbReference>
<keyword evidence="3" id="KW-0812">Transmembrane</keyword>
<feature type="transmembrane region" description="Helical" evidence="3">
    <location>
        <begin position="43"/>
        <end position="62"/>
    </location>
</feature>
<organism evidence="5 6">
    <name type="scientific">Candidatus Methylocalor cossyra</name>
    <dbReference type="NCBI Taxonomy" id="3108543"/>
    <lineage>
        <taxon>Bacteria</taxon>
        <taxon>Pseudomonadati</taxon>
        <taxon>Pseudomonadota</taxon>
        <taxon>Gammaproteobacteria</taxon>
        <taxon>Methylococcales</taxon>
        <taxon>Methylococcaceae</taxon>
        <taxon>Candidatus Methylocalor</taxon>
    </lineage>
</organism>
<feature type="transmembrane region" description="Helical" evidence="3">
    <location>
        <begin position="83"/>
        <end position="103"/>
    </location>
</feature>
<evidence type="ECO:0000313" key="6">
    <source>
        <dbReference type="Proteomes" id="UP001497493"/>
    </source>
</evidence>
<keyword evidence="3" id="KW-0472">Membrane</keyword>
<dbReference type="InterPro" id="IPR036291">
    <property type="entry name" value="NAD(P)-bd_dom_sf"/>
</dbReference>